<comment type="caution">
    <text evidence="1">The sequence shown here is derived from an EMBL/GenBank/DDBJ whole genome shotgun (WGS) entry which is preliminary data.</text>
</comment>
<organism evidence="1 2">
    <name type="scientific">Sphingomonas aurea</name>
    <dbReference type="NCBI Taxonomy" id="3063994"/>
    <lineage>
        <taxon>Bacteria</taxon>
        <taxon>Pseudomonadati</taxon>
        <taxon>Pseudomonadota</taxon>
        <taxon>Alphaproteobacteria</taxon>
        <taxon>Sphingomonadales</taxon>
        <taxon>Sphingomonadaceae</taxon>
        <taxon>Sphingomonas</taxon>
    </lineage>
</organism>
<reference evidence="1 2" key="1">
    <citation type="submission" date="2023-07" db="EMBL/GenBank/DDBJ databases">
        <authorList>
            <person name="Kim M.K."/>
        </authorList>
    </citation>
    <scope>NUCLEOTIDE SEQUENCE [LARGE SCALE GENOMIC DNA]</scope>
    <source>
        <strain evidence="1 2">KR1UV-12</strain>
    </source>
</reference>
<gene>
    <name evidence="1" type="ORF">Q5H91_11945</name>
</gene>
<dbReference type="EMBL" id="JAUUDS010000006">
    <property type="protein sequence ID" value="MDP1027928.1"/>
    <property type="molecule type" value="Genomic_DNA"/>
</dbReference>
<sequence length="208" mass="21305">MAGVIGATSGKFVLAGALLLLKGGVDGQPARIAIAPGAPTSAVGTGVDAHGGDERTIHLRAESFRARIAAVEPQPAADAQLRIGQDVLAAHPIAIDFARRTLELLLPGEARAFERDATPIAVGHAADGSLSVEITQAGQPPQRALLDLGSASGITASRLAPDASVTVGGVALPGADVADGPRPVVGLYAFRRSRVVFDLGHDRIWVRR</sequence>
<dbReference type="Proteomes" id="UP001230685">
    <property type="component" value="Unassembled WGS sequence"/>
</dbReference>
<proteinExistence type="predicted"/>
<keyword evidence="2" id="KW-1185">Reference proteome</keyword>
<dbReference type="RefSeq" id="WP_305173637.1">
    <property type="nucleotide sequence ID" value="NZ_JAUUDS010000006.1"/>
</dbReference>
<accession>A0ABT9EMA7</accession>
<evidence type="ECO:0000313" key="1">
    <source>
        <dbReference type="EMBL" id="MDP1027928.1"/>
    </source>
</evidence>
<name>A0ABT9EMA7_9SPHN</name>
<protein>
    <submittedName>
        <fullName evidence="1">Uncharacterized protein</fullName>
    </submittedName>
</protein>
<evidence type="ECO:0000313" key="2">
    <source>
        <dbReference type="Proteomes" id="UP001230685"/>
    </source>
</evidence>